<dbReference type="RefSeq" id="WP_142034318.1">
    <property type="nucleotide sequence ID" value="NZ_JBHTGS010000002.1"/>
</dbReference>
<feature type="transmembrane region" description="Helical" evidence="1">
    <location>
        <begin position="115"/>
        <end position="135"/>
    </location>
</feature>
<feature type="transmembrane region" description="Helical" evidence="1">
    <location>
        <begin position="77"/>
        <end position="95"/>
    </location>
</feature>
<feature type="transmembrane region" description="Helical" evidence="1">
    <location>
        <begin position="204"/>
        <end position="229"/>
    </location>
</feature>
<accession>A0A543AQM7</accession>
<feature type="transmembrane region" description="Helical" evidence="1">
    <location>
        <begin position="448"/>
        <end position="468"/>
    </location>
</feature>
<feature type="transmembrane region" description="Helical" evidence="1">
    <location>
        <begin position="147"/>
        <end position="171"/>
    </location>
</feature>
<feature type="transmembrane region" description="Helical" evidence="1">
    <location>
        <begin position="327"/>
        <end position="345"/>
    </location>
</feature>
<dbReference type="Proteomes" id="UP000317043">
    <property type="component" value="Unassembled WGS sequence"/>
</dbReference>
<evidence type="ECO:0000313" key="2">
    <source>
        <dbReference type="EMBL" id="TQL74882.1"/>
    </source>
</evidence>
<gene>
    <name evidence="2" type="ORF">FB566_0371</name>
</gene>
<dbReference type="AlphaFoldDB" id="A0A543AQM7"/>
<dbReference type="OrthoDB" id="3290504at2"/>
<keyword evidence="1" id="KW-0472">Membrane</keyword>
<feature type="transmembrane region" description="Helical" evidence="1">
    <location>
        <begin position="282"/>
        <end position="298"/>
    </location>
</feature>
<comment type="caution">
    <text evidence="2">The sequence shown here is derived from an EMBL/GenBank/DDBJ whole genome shotgun (WGS) entry which is preliminary data.</text>
</comment>
<feature type="transmembrane region" description="Helical" evidence="1">
    <location>
        <begin position="544"/>
        <end position="563"/>
    </location>
</feature>
<feature type="transmembrane region" description="Helical" evidence="1">
    <location>
        <begin position="177"/>
        <end position="197"/>
    </location>
</feature>
<feature type="transmembrane region" description="Helical" evidence="1">
    <location>
        <begin position="418"/>
        <end position="436"/>
    </location>
</feature>
<proteinExistence type="predicted"/>
<feature type="transmembrane region" description="Helical" evidence="1">
    <location>
        <begin position="611"/>
        <end position="629"/>
    </location>
</feature>
<name>A0A543AQM7_9ACTN</name>
<feature type="transmembrane region" description="Helical" evidence="1">
    <location>
        <begin position="390"/>
        <end position="412"/>
    </location>
</feature>
<evidence type="ECO:0000313" key="3">
    <source>
        <dbReference type="Proteomes" id="UP000317043"/>
    </source>
</evidence>
<sequence length="655" mass="70358">MKLLDRVTDHLLRFAADRWPAELREMMLSEWLAEIAWLRRQPGTGWRQWRFAASLAARGPHDPAIGRRRPSPLLRSLVVLSLAGVATFLMFYAVGRVVDRLAAEVSADETAAQGIGYLVGGLVLALVFGRLGWLTATRFPLSTGDRWWSDAATATITVGAMNSWLLVMWWFSGQSPLSWPVLILASIPLLWAMVRLFRVGRKRWGWLVGAVGGWLTITTLSIVVTLGIVDRLASSAGLTVQSPPMEPWAIPLWGLGSLAHGNFGPSITLSEFDYTFTPTSTGSSYLVFLVFAATYAIRSRRRPRPAAREAVAVATVPVAPLRDRASVVLAATGILTWATTLTIVTPRVTRDLDYVTSMRLEMWQHGLRLGAILLTVLALGALLAGRRIILVPVTVLAIGLTIMDWVVAAAGWAGVGKLLLLAGTAGALIVMVYTATMRLSRPTDGDSTGLATIAITAAASTPVVMMYWTPDQPWWAITVLTILLMFALASLAGATMAAPTTAVGERAHPVLVRVFANPVARLIGFPVVLTGATLLMVSWRQHPLMAGVLIGPVAVLIAVAVGWKPLPNWSSAWRWFCVGTAAVAASVLLVVSNFFGVSDLVFSILPMDWDARPMAAGAMVIIPMIAAAVESRMRTAVPGVAVARSHVPAGIPATD</sequence>
<evidence type="ECO:0000256" key="1">
    <source>
        <dbReference type="SAM" id="Phobius"/>
    </source>
</evidence>
<keyword evidence="3" id="KW-1185">Reference proteome</keyword>
<feature type="transmembrane region" description="Helical" evidence="1">
    <location>
        <begin position="519"/>
        <end position="538"/>
    </location>
</feature>
<feature type="transmembrane region" description="Helical" evidence="1">
    <location>
        <begin position="474"/>
        <end position="498"/>
    </location>
</feature>
<dbReference type="EMBL" id="VFOW01000001">
    <property type="protein sequence ID" value="TQL74882.1"/>
    <property type="molecule type" value="Genomic_DNA"/>
</dbReference>
<dbReference type="InParanoid" id="A0A543AQM7"/>
<keyword evidence="1" id="KW-0812">Transmembrane</keyword>
<reference evidence="2 3" key="1">
    <citation type="submission" date="2019-06" db="EMBL/GenBank/DDBJ databases">
        <title>Sequencing the genomes of 1000 actinobacteria strains.</title>
        <authorList>
            <person name="Klenk H.-P."/>
        </authorList>
    </citation>
    <scope>NUCLEOTIDE SEQUENCE [LARGE SCALE GENOMIC DNA]</scope>
    <source>
        <strain evidence="2 3">DSM 45928</strain>
    </source>
</reference>
<feature type="transmembrane region" description="Helical" evidence="1">
    <location>
        <begin position="575"/>
        <end position="605"/>
    </location>
</feature>
<protein>
    <submittedName>
        <fullName evidence="2">Uncharacterized protein</fullName>
    </submittedName>
</protein>
<keyword evidence="1" id="KW-1133">Transmembrane helix</keyword>
<feature type="transmembrane region" description="Helical" evidence="1">
    <location>
        <begin position="365"/>
        <end position="383"/>
    </location>
</feature>
<organism evidence="2 3">
    <name type="scientific">Stackebrandtia endophytica</name>
    <dbReference type="NCBI Taxonomy" id="1496996"/>
    <lineage>
        <taxon>Bacteria</taxon>
        <taxon>Bacillati</taxon>
        <taxon>Actinomycetota</taxon>
        <taxon>Actinomycetes</taxon>
        <taxon>Glycomycetales</taxon>
        <taxon>Glycomycetaceae</taxon>
        <taxon>Stackebrandtia</taxon>
    </lineage>
</organism>